<dbReference type="GO" id="GO:0071973">
    <property type="term" value="P:bacterial-type flagellum-dependent cell motility"/>
    <property type="evidence" value="ECO:0007669"/>
    <property type="project" value="InterPro"/>
</dbReference>
<dbReference type="InterPro" id="IPR023087">
    <property type="entry name" value="Flg_Motor_Flig_C"/>
</dbReference>
<keyword evidence="9" id="KW-0975">Bacterial flagellum</keyword>
<evidence type="ECO:0000259" key="12">
    <source>
        <dbReference type="Pfam" id="PF14842"/>
    </source>
</evidence>
<feature type="domain" description="Flagellar motor switch protein FliG N-terminal" evidence="12">
    <location>
        <begin position="6"/>
        <end position="104"/>
    </location>
</feature>
<dbReference type="Gene3D" id="1.10.220.30">
    <property type="match status" value="3"/>
</dbReference>
<keyword evidence="13" id="KW-0282">Flagellum</keyword>
<evidence type="ECO:0000256" key="7">
    <source>
        <dbReference type="ARBA" id="ARBA00022779"/>
    </source>
</evidence>
<dbReference type="Proteomes" id="UP000178606">
    <property type="component" value="Unassembled WGS sequence"/>
</dbReference>
<feature type="non-terminal residue" evidence="13">
    <location>
        <position position="272"/>
    </location>
</feature>
<protein>
    <recommendedName>
        <fullName evidence="4">Flagellar motor switch protein FliG</fullName>
    </recommendedName>
</protein>
<dbReference type="Pfam" id="PF14841">
    <property type="entry name" value="FliG_M"/>
    <property type="match status" value="1"/>
</dbReference>
<dbReference type="InterPro" id="IPR011002">
    <property type="entry name" value="FliG_a-hlx"/>
</dbReference>
<evidence type="ECO:0000256" key="1">
    <source>
        <dbReference type="ARBA" id="ARBA00004117"/>
    </source>
</evidence>
<dbReference type="NCBIfam" id="TIGR00207">
    <property type="entry name" value="fliG"/>
    <property type="match status" value="1"/>
</dbReference>
<dbReference type="GO" id="GO:0003774">
    <property type="term" value="F:cytoskeletal motor activity"/>
    <property type="evidence" value="ECO:0007669"/>
    <property type="project" value="InterPro"/>
</dbReference>
<dbReference type="PANTHER" id="PTHR30534">
    <property type="entry name" value="FLAGELLAR MOTOR SWITCH PROTEIN FLIG"/>
    <property type="match status" value="1"/>
</dbReference>
<dbReference type="Pfam" id="PF14842">
    <property type="entry name" value="FliG_N"/>
    <property type="match status" value="1"/>
</dbReference>
<keyword evidence="5" id="KW-1003">Cell membrane</keyword>
<evidence type="ECO:0000256" key="9">
    <source>
        <dbReference type="ARBA" id="ARBA00023143"/>
    </source>
</evidence>
<evidence type="ECO:0000256" key="8">
    <source>
        <dbReference type="ARBA" id="ARBA00023136"/>
    </source>
</evidence>
<evidence type="ECO:0000256" key="2">
    <source>
        <dbReference type="ARBA" id="ARBA00004413"/>
    </source>
</evidence>
<keyword evidence="8" id="KW-0472">Membrane</keyword>
<feature type="domain" description="Flagellar motor switch protein FliG C-terminal" evidence="10">
    <location>
        <begin position="218"/>
        <end position="272"/>
    </location>
</feature>
<dbReference type="AlphaFoldDB" id="A0A1F6C2C6"/>
<dbReference type="InterPro" id="IPR000090">
    <property type="entry name" value="Flg_Motor_Flig"/>
</dbReference>
<dbReference type="InterPro" id="IPR032779">
    <property type="entry name" value="FliG_M"/>
</dbReference>
<dbReference type="GO" id="GO:0005886">
    <property type="term" value="C:plasma membrane"/>
    <property type="evidence" value="ECO:0007669"/>
    <property type="project" value="UniProtKB-SubCell"/>
</dbReference>
<feature type="domain" description="Flagellar motor switch protein FliG middle" evidence="11">
    <location>
        <begin position="116"/>
        <end position="188"/>
    </location>
</feature>
<evidence type="ECO:0000256" key="5">
    <source>
        <dbReference type="ARBA" id="ARBA00022475"/>
    </source>
</evidence>
<sequence length="272" mass="30039">MAATEELTSRQKVAVLMISLGQDTTAEILKYLNDYEIEDVAQTIAELKTVTTEQEDEVLEEFEQLLLAGKYVSMGGIDFARGALEKALGPRRAQQMLDRVTATTSGGFYLLRNIAPNQIAPFISKEHPQTIALILAQLEPAQAAGVLNILPEEIQADVTFRVATLENISPQVLREIEQSLAAELKAIITGQVTEIGGPKKVAEILNMTGRSTEKAVLEKLDSQDPEIAEEIRNMMFTFDDIVRLTDREIQLLLREVDTKDLAVAMKGAQPEM</sequence>
<dbReference type="SUPFAM" id="SSF48029">
    <property type="entry name" value="FliG"/>
    <property type="match status" value="2"/>
</dbReference>
<keyword evidence="13" id="KW-0969">Cilium</keyword>
<evidence type="ECO:0000259" key="10">
    <source>
        <dbReference type="Pfam" id="PF01706"/>
    </source>
</evidence>
<keyword evidence="6" id="KW-0145">Chemotaxis</keyword>
<reference evidence="13 14" key="1">
    <citation type="journal article" date="2016" name="Nat. Commun.">
        <title>Thousands of microbial genomes shed light on interconnected biogeochemical processes in an aquifer system.</title>
        <authorList>
            <person name="Anantharaman K."/>
            <person name="Brown C.T."/>
            <person name="Hug L.A."/>
            <person name="Sharon I."/>
            <person name="Castelle C.J."/>
            <person name="Probst A.J."/>
            <person name="Thomas B.C."/>
            <person name="Singh A."/>
            <person name="Wilkins M.J."/>
            <person name="Karaoz U."/>
            <person name="Brodie E.L."/>
            <person name="Williams K.H."/>
            <person name="Hubbard S.S."/>
            <person name="Banfield J.F."/>
        </authorList>
    </citation>
    <scope>NUCLEOTIDE SEQUENCE [LARGE SCALE GENOMIC DNA]</scope>
    <source>
        <strain evidence="14">RIFCSPLOWO2_12_FULL_64_10</strain>
    </source>
</reference>
<dbReference type="Pfam" id="PF01706">
    <property type="entry name" value="FliG_C"/>
    <property type="match status" value="1"/>
</dbReference>
<dbReference type="InterPro" id="IPR028263">
    <property type="entry name" value="FliG_N"/>
</dbReference>
<evidence type="ECO:0000256" key="3">
    <source>
        <dbReference type="ARBA" id="ARBA00010299"/>
    </source>
</evidence>
<evidence type="ECO:0000256" key="6">
    <source>
        <dbReference type="ARBA" id="ARBA00022500"/>
    </source>
</evidence>
<evidence type="ECO:0000256" key="4">
    <source>
        <dbReference type="ARBA" id="ARBA00021870"/>
    </source>
</evidence>
<comment type="similarity">
    <text evidence="3">Belongs to the FliG family.</text>
</comment>
<comment type="caution">
    <text evidence="13">The sequence shown here is derived from an EMBL/GenBank/DDBJ whole genome shotgun (WGS) entry which is preliminary data.</text>
</comment>
<dbReference type="GO" id="GO:0006935">
    <property type="term" value="P:chemotaxis"/>
    <property type="evidence" value="ECO:0007669"/>
    <property type="project" value="UniProtKB-KW"/>
</dbReference>
<dbReference type="PRINTS" id="PR00954">
    <property type="entry name" value="FLGMOTORFLIG"/>
</dbReference>
<keyword evidence="13" id="KW-0966">Cell projection</keyword>
<accession>A0A1F6C2C6</accession>
<proteinExistence type="inferred from homology"/>
<name>A0A1F6C2C6_HANXR</name>
<organism evidence="13 14">
    <name type="scientific">Handelsmanbacteria sp. (strain RIFCSPLOWO2_12_FULL_64_10)</name>
    <dbReference type="NCBI Taxonomy" id="1817868"/>
    <lineage>
        <taxon>Bacteria</taxon>
        <taxon>Candidatus Handelsmaniibacteriota</taxon>
    </lineage>
</organism>
<dbReference type="EMBL" id="MFKF01000438">
    <property type="protein sequence ID" value="OGG43339.1"/>
    <property type="molecule type" value="Genomic_DNA"/>
</dbReference>
<evidence type="ECO:0000313" key="14">
    <source>
        <dbReference type="Proteomes" id="UP000178606"/>
    </source>
</evidence>
<gene>
    <name evidence="13" type="ORF">A3F84_24570</name>
</gene>
<dbReference type="GO" id="GO:0009425">
    <property type="term" value="C:bacterial-type flagellum basal body"/>
    <property type="evidence" value="ECO:0007669"/>
    <property type="project" value="UniProtKB-SubCell"/>
</dbReference>
<comment type="subcellular location">
    <subcellularLocation>
        <location evidence="1">Bacterial flagellum basal body</location>
    </subcellularLocation>
    <subcellularLocation>
        <location evidence="2">Cell membrane</location>
        <topology evidence="2">Peripheral membrane protein</topology>
        <orientation evidence="2">Cytoplasmic side</orientation>
    </subcellularLocation>
</comment>
<evidence type="ECO:0000313" key="13">
    <source>
        <dbReference type="EMBL" id="OGG43339.1"/>
    </source>
</evidence>
<dbReference type="PANTHER" id="PTHR30534:SF0">
    <property type="entry name" value="FLAGELLAR MOTOR SWITCH PROTEIN FLIG"/>
    <property type="match status" value="1"/>
</dbReference>
<keyword evidence="7" id="KW-0283">Flagellar rotation</keyword>
<evidence type="ECO:0000259" key="11">
    <source>
        <dbReference type="Pfam" id="PF14841"/>
    </source>
</evidence>